<dbReference type="Proteomes" id="UP000015105">
    <property type="component" value="Chromosome 4D"/>
</dbReference>
<protein>
    <submittedName>
        <fullName evidence="1">Uncharacterized protein</fullName>
    </submittedName>
</protein>
<reference evidence="1" key="5">
    <citation type="journal article" date="2021" name="G3 (Bethesda)">
        <title>Aegilops tauschii genome assembly Aet v5.0 features greater sequence contiguity and improved annotation.</title>
        <authorList>
            <person name="Wang L."/>
            <person name="Zhu T."/>
            <person name="Rodriguez J.C."/>
            <person name="Deal K.R."/>
            <person name="Dubcovsky J."/>
            <person name="McGuire P.E."/>
            <person name="Lux T."/>
            <person name="Spannagl M."/>
            <person name="Mayer K.F.X."/>
            <person name="Baldrich P."/>
            <person name="Meyers B.C."/>
            <person name="Huo N."/>
            <person name="Gu Y.Q."/>
            <person name="Zhou H."/>
            <person name="Devos K.M."/>
            <person name="Bennetzen J.L."/>
            <person name="Unver T."/>
            <person name="Budak H."/>
            <person name="Gulick P.J."/>
            <person name="Galiba G."/>
            <person name="Kalapos B."/>
            <person name="Nelson D.R."/>
            <person name="Li P."/>
            <person name="You F.M."/>
            <person name="Luo M.C."/>
            <person name="Dvorak J."/>
        </authorList>
    </citation>
    <scope>NUCLEOTIDE SEQUENCE [LARGE SCALE GENOMIC DNA]</scope>
    <source>
        <strain evidence="1">cv. AL8/78</strain>
    </source>
</reference>
<dbReference type="AlphaFoldDB" id="A0A453HKJ7"/>
<sequence length="132" mass="14759">MRIVGAAKPERMSSMEREPKTLSLGELNYARVSKAPSLPARQIFAHTYHEKLEITLSCRFVSFTHANYCSFPAGSSAVRADHALLAGRSPDLHRGNVHFTLLLVINQLFPSTFARDFCSVTRRAARVILCRV</sequence>
<reference evidence="1" key="4">
    <citation type="submission" date="2019-03" db="UniProtKB">
        <authorList>
            <consortium name="EnsemblPlants"/>
        </authorList>
    </citation>
    <scope>IDENTIFICATION</scope>
</reference>
<name>A0A453HKJ7_AEGTS</name>
<reference evidence="1" key="3">
    <citation type="journal article" date="2017" name="Nature">
        <title>Genome sequence of the progenitor of the wheat D genome Aegilops tauschii.</title>
        <authorList>
            <person name="Luo M.C."/>
            <person name="Gu Y.Q."/>
            <person name="Puiu D."/>
            <person name="Wang H."/>
            <person name="Twardziok S.O."/>
            <person name="Deal K.R."/>
            <person name="Huo N."/>
            <person name="Zhu T."/>
            <person name="Wang L."/>
            <person name="Wang Y."/>
            <person name="McGuire P.E."/>
            <person name="Liu S."/>
            <person name="Long H."/>
            <person name="Ramasamy R.K."/>
            <person name="Rodriguez J.C."/>
            <person name="Van S.L."/>
            <person name="Yuan L."/>
            <person name="Wang Z."/>
            <person name="Xia Z."/>
            <person name="Xiao L."/>
            <person name="Anderson O.D."/>
            <person name="Ouyang S."/>
            <person name="Liang Y."/>
            <person name="Zimin A.V."/>
            <person name="Pertea G."/>
            <person name="Qi P."/>
            <person name="Bennetzen J.L."/>
            <person name="Dai X."/>
            <person name="Dawson M.W."/>
            <person name="Muller H.G."/>
            <person name="Kugler K."/>
            <person name="Rivarola-Duarte L."/>
            <person name="Spannagl M."/>
            <person name="Mayer K.F.X."/>
            <person name="Lu F.H."/>
            <person name="Bevan M.W."/>
            <person name="Leroy P."/>
            <person name="Li P."/>
            <person name="You F.M."/>
            <person name="Sun Q."/>
            <person name="Liu Z."/>
            <person name="Lyons E."/>
            <person name="Wicker T."/>
            <person name="Salzberg S.L."/>
            <person name="Devos K.M."/>
            <person name="Dvorak J."/>
        </authorList>
    </citation>
    <scope>NUCLEOTIDE SEQUENCE [LARGE SCALE GENOMIC DNA]</scope>
    <source>
        <strain evidence="1">cv. AL8/78</strain>
    </source>
</reference>
<evidence type="ECO:0000313" key="2">
    <source>
        <dbReference type="Proteomes" id="UP000015105"/>
    </source>
</evidence>
<dbReference type="Gramene" id="AET4Gv20217800.3">
    <property type="protein sequence ID" value="AET4Gv20217800.3"/>
    <property type="gene ID" value="AET4Gv20217800"/>
</dbReference>
<proteinExistence type="predicted"/>
<evidence type="ECO:0000313" key="1">
    <source>
        <dbReference type="EnsemblPlants" id="AET4Gv20217800.3"/>
    </source>
</evidence>
<dbReference type="EnsemblPlants" id="AET4Gv20217800.3">
    <property type="protein sequence ID" value="AET4Gv20217800.3"/>
    <property type="gene ID" value="AET4Gv20217800"/>
</dbReference>
<reference evidence="2" key="1">
    <citation type="journal article" date="2014" name="Science">
        <title>Ancient hybridizations among the ancestral genomes of bread wheat.</title>
        <authorList>
            <consortium name="International Wheat Genome Sequencing Consortium,"/>
            <person name="Marcussen T."/>
            <person name="Sandve S.R."/>
            <person name="Heier L."/>
            <person name="Spannagl M."/>
            <person name="Pfeifer M."/>
            <person name="Jakobsen K.S."/>
            <person name="Wulff B.B."/>
            <person name="Steuernagel B."/>
            <person name="Mayer K.F."/>
            <person name="Olsen O.A."/>
        </authorList>
    </citation>
    <scope>NUCLEOTIDE SEQUENCE [LARGE SCALE GENOMIC DNA]</scope>
    <source>
        <strain evidence="2">cv. AL8/78</strain>
    </source>
</reference>
<accession>A0A453HKJ7</accession>
<organism evidence="1 2">
    <name type="scientific">Aegilops tauschii subsp. strangulata</name>
    <name type="common">Goatgrass</name>
    <dbReference type="NCBI Taxonomy" id="200361"/>
    <lineage>
        <taxon>Eukaryota</taxon>
        <taxon>Viridiplantae</taxon>
        <taxon>Streptophyta</taxon>
        <taxon>Embryophyta</taxon>
        <taxon>Tracheophyta</taxon>
        <taxon>Spermatophyta</taxon>
        <taxon>Magnoliopsida</taxon>
        <taxon>Liliopsida</taxon>
        <taxon>Poales</taxon>
        <taxon>Poaceae</taxon>
        <taxon>BOP clade</taxon>
        <taxon>Pooideae</taxon>
        <taxon>Triticodae</taxon>
        <taxon>Triticeae</taxon>
        <taxon>Triticinae</taxon>
        <taxon>Aegilops</taxon>
    </lineage>
</organism>
<reference evidence="2" key="2">
    <citation type="journal article" date="2017" name="Nat. Plants">
        <title>The Aegilops tauschii genome reveals multiple impacts of transposons.</title>
        <authorList>
            <person name="Zhao G."/>
            <person name="Zou C."/>
            <person name="Li K."/>
            <person name="Wang K."/>
            <person name="Li T."/>
            <person name="Gao L."/>
            <person name="Zhang X."/>
            <person name="Wang H."/>
            <person name="Yang Z."/>
            <person name="Liu X."/>
            <person name="Jiang W."/>
            <person name="Mao L."/>
            <person name="Kong X."/>
            <person name="Jiao Y."/>
            <person name="Jia J."/>
        </authorList>
    </citation>
    <scope>NUCLEOTIDE SEQUENCE [LARGE SCALE GENOMIC DNA]</scope>
    <source>
        <strain evidence="2">cv. AL8/78</strain>
    </source>
</reference>
<keyword evidence="2" id="KW-1185">Reference proteome</keyword>